<dbReference type="EMBL" id="RCML01000683">
    <property type="protein sequence ID" value="KAG2971171.1"/>
    <property type="molecule type" value="Genomic_DNA"/>
</dbReference>
<name>A0A329R713_9STRA</name>
<evidence type="ECO:0000313" key="1">
    <source>
        <dbReference type="EMBL" id="KAG2857741.1"/>
    </source>
</evidence>
<dbReference type="OrthoDB" id="118543at2759"/>
<dbReference type="Proteomes" id="UP000760860">
    <property type="component" value="Unassembled WGS sequence"/>
</dbReference>
<dbReference type="EMBL" id="RCMG01000278">
    <property type="protein sequence ID" value="KAG2857741.1"/>
    <property type="molecule type" value="Genomic_DNA"/>
</dbReference>
<evidence type="ECO:0000313" key="7">
    <source>
        <dbReference type="Proteomes" id="UP000251314"/>
    </source>
</evidence>
<proteinExistence type="predicted"/>
<reference evidence="5" key="2">
    <citation type="submission" date="2018-05" db="EMBL/GenBank/DDBJ databases">
        <title>Effector identification in a new, highly contiguous assembly of the strawberry crown rot pathogen Phytophthora cactorum.</title>
        <authorList>
            <person name="Armitage A.D."/>
            <person name="Nellist C.F."/>
            <person name="Bates H."/>
            <person name="Vickerstaff R.J."/>
            <person name="Harrison R.J."/>
        </authorList>
    </citation>
    <scope>NUCLEOTIDE SEQUENCE</scope>
    <source>
        <strain evidence="1">15-7</strain>
        <strain evidence="2">4032</strain>
        <strain evidence="3">4040</strain>
        <strain evidence="4">P415</strain>
        <strain evidence="5">P421</strain>
    </source>
</reference>
<reference evidence="6 7" key="1">
    <citation type="submission" date="2018-01" db="EMBL/GenBank/DDBJ databases">
        <title>Draft genome of the strawberry crown rot pathogen Phytophthora cactorum.</title>
        <authorList>
            <person name="Armitage A.D."/>
            <person name="Lysoe E."/>
            <person name="Nellist C.F."/>
            <person name="Harrison R.J."/>
            <person name="Brurberg M.B."/>
        </authorList>
    </citation>
    <scope>NUCLEOTIDE SEQUENCE [LARGE SCALE GENOMIC DNA]</scope>
    <source>
        <strain evidence="6 7">10300</strain>
    </source>
</reference>
<protein>
    <submittedName>
        <fullName evidence="6">Uncharacterized protein</fullName>
    </submittedName>
</protein>
<evidence type="ECO:0000313" key="3">
    <source>
        <dbReference type="EMBL" id="KAG2939881.1"/>
    </source>
</evidence>
<dbReference type="Proteomes" id="UP000251314">
    <property type="component" value="Unassembled WGS sequence"/>
</dbReference>
<dbReference type="EMBL" id="MJFZ01002997">
    <property type="protein sequence ID" value="RAW20364.1"/>
    <property type="molecule type" value="Genomic_DNA"/>
</dbReference>
<dbReference type="AlphaFoldDB" id="A0A329R713"/>
<dbReference type="Proteomes" id="UP000736787">
    <property type="component" value="Unassembled WGS sequence"/>
</dbReference>
<evidence type="ECO:0000313" key="4">
    <source>
        <dbReference type="EMBL" id="KAG2971171.1"/>
    </source>
</evidence>
<dbReference type="Proteomes" id="UP000697107">
    <property type="component" value="Unassembled WGS sequence"/>
</dbReference>
<accession>A0A329R713</accession>
<dbReference type="EMBL" id="RCMK01000266">
    <property type="protein sequence ID" value="KAG2939881.1"/>
    <property type="molecule type" value="Genomic_DNA"/>
</dbReference>
<organism evidence="6 7">
    <name type="scientific">Phytophthora cactorum</name>
    <dbReference type="NCBI Taxonomy" id="29920"/>
    <lineage>
        <taxon>Eukaryota</taxon>
        <taxon>Sar</taxon>
        <taxon>Stramenopiles</taxon>
        <taxon>Oomycota</taxon>
        <taxon>Peronosporomycetes</taxon>
        <taxon>Peronosporales</taxon>
        <taxon>Peronosporaceae</taxon>
        <taxon>Phytophthora</taxon>
    </lineage>
</organism>
<evidence type="ECO:0000313" key="5">
    <source>
        <dbReference type="EMBL" id="KAG3213418.1"/>
    </source>
</evidence>
<dbReference type="Proteomes" id="UP000735874">
    <property type="component" value="Unassembled WGS sequence"/>
</dbReference>
<dbReference type="EMBL" id="RCMV01000733">
    <property type="protein sequence ID" value="KAG3213418.1"/>
    <property type="molecule type" value="Genomic_DNA"/>
</dbReference>
<sequence>MEETATESRRSLKGKCPACGKMVSKSNMEKHRKVCGKTKPPKTCMVINRESYTRHKDNILNKRFEQRLYDRFRRLEVARERERLVKLSDIPLDVEPMKEKKWEPEPSSSVMGQL</sequence>
<evidence type="ECO:0000313" key="2">
    <source>
        <dbReference type="EMBL" id="KAG2917703.1"/>
    </source>
</evidence>
<keyword evidence="7" id="KW-1185">Reference proteome</keyword>
<evidence type="ECO:0000313" key="6">
    <source>
        <dbReference type="EMBL" id="RAW20364.1"/>
    </source>
</evidence>
<dbReference type="EMBL" id="RCMI01000319">
    <property type="protein sequence ID" value="KAG2917703.1"/>
    <property type="molecule type" value="Genomic_DNA"/>
</dbReference>
<comment type="caution">
    <text evidence="6">The sequence shown here is derived from an EMBL/GenBank/DDBJ whole genome shotgun (WGS) entry which is preliminary data.</text>
</comment>
<dbReference type="VEuPathDB" id="FungiDB:PC110_g23195"/>
<gene>
    <name evidence="6" type="ORF">PC110_g23195</name>
    <name evidence="1" type="ORF">PC113_g10417</name>
    <name evidence="2" type="ORF">PC115_g10664</name>
    <name evidence="3" type="ORF">PC117_g10764</name>
    <name evidence="4" type="ORF">PC118_g16431</name>
    <name evidence="5" type="ORF">PC129_g15643</name>
</gene>
<dbReference type="Proteomes" id="UP000774804">
    <property type="component" value="Unassembled WGS sequence"/>
</dbReference>